<gene>
    <name evidence="1" type="ORF">HAQ05_08035</name>
</gene>
<keyword evidence="2" id="KW-1185">Reference proteome</keyword>
<organism evidence="1 2">
    <name type="scientific">Pseudomonas typographi</name>
    <dbReference type="NCBI Taxonomy" id="2715964"/>
    <lineage>
        <taxon>Bacteria</taxon>
        <taxon>Pseudomonadati</taxon>
        <taxon>Pseudomonadota</taxon>
        <taxon>Gammaproteobacteria</taxon>
        <taxon>Pseudomonadales</taxon>
        <taxon>Pseudomonadaceae</taxon>
        <taxon>Pseudomonas</taxon>
    </lineage>
</organism>
<reference evidence="1 2" key="1">
    <citation type="journal article" date="2020" name="Insects">
        <title>Bacteria Belonging to Pseudomonas typographi sp. nov. from the Bark Beetle Ips typographus Have Genomic Potential to Aid in the Host Ecology.</title>
        <authorList>
            <person name="Peral-Aranega E."/>
            <person name="Saati-Santamaria Z."/>
            <person name="Kolarik M."/>
            <person name="Rivas R."/>
            <person name="Garcia-Fraile P."/>
        </authorList>
    </citation>
    <scope>NUCLEOTIDE SEQUENCE [LARGE SCALE GENOMIC DNA]</scope>
    <source>
        <strain evidence="1 2">CA3A</strain>
    </source>
</reference>
<evidence type="ECO:0008006" key="3">
    <source>
        <dbReference type="Google" id="ProtNLM"/>
    </source>
</evidence>
<dbReference type="RefSeq" id="WP_190419464.1">
    <property type="nucleotide sequence ID" value="NZ_JAAOCA010000008.1"/>
</dbReference>
<comment type="caution">
    <text evidence="1">The sequence shown here is derived from an EMBL/GenBank/DDBJ whole genome shotgun (WGS) entry which is preliminary data.</text>
</comment>
<accession>A0ABR7YZP7</accession>
<name>A0ABR7YZP7_9PSED</name>
<dbReference type="EMBL" id="JAAOCA010000008">
    <property type="protein sequence ID" value="MBD1598652.1"/>
    <property type="molecule type" value="Genomic_DNA"/>
</dbReference>
<evidence type="ECO:0000313" key="2">
    <source>
        <dbReference type="Proteomes" id="UP000805841"/>
    </source>
</evidence>
<dbReference type="Proteomes" id="UP000805841">
    <property type="component" value="Unassembled WGS sequence"/>
</dbReference>
<sequence>MTRQGCRIADGVARGGGGFRVVAGLFLRRLAAIALALAAATVQAAPAPWYSYRSLADNHVICAQTDPGPPFIRFAGPFRNAGCRR</sequence>
<proteinExistence type="predicted"/>
<evidence type="ECO:0000313" key="1">
    <source>
        <dbReference type="EMBL" id="MBD1598652.1"/>
    </source>
</evidence>
<protein>
    <recommendedName>
        <fullName evidence="3">Secreted protein</fullName>
    </recommendedName>
</protein>